<gene>
    <name evidence="3" type="ORF">AMON00008_LOCUS59818</name>
</gene>
<evidence type="ECO:0000259" key="2">
    <source>
        <dbReference type="Pfam" id="PF22675"/>
    </source>
</evidence>
<dbReference type="Gene3D" id="3.30.1370.10">
    <property type="entry name" value="K Homology domain, type 1"/>
    <property type="match status" value="1"/>
</dbReference>
<feature type="compositionally biased region" description="Basic and acidic residues" evidence="1">
    <location>
        <begin position="214"/>
        <end position="223"/>
    </location>
</feature>
<feature type="compositionally biased region" description="Polar residues" evidence="1">
    <location>
        <begin position="14"/>
        <end position="27"/>
    </location>
</feature>
<evidence type="ECO:0000256" key="1">
    <source>
        <dbReference type="SAM" id="MobiDB-lite"/>
    </source>
</evidence>
<dbReference type="InterPro" id="IPR036612">
    <property type="entry name" value="KH_dom_type_1_sf"/>
</dbReference>
<proteinExistence type="predicted"/>
<protein>
    <recommendedName>
        <fullName evidence="2">KHDC4/BBP-like KH-domain type I domain-containing protein</fullName>
    </recommendedName>
</protein>
<dbReference type="EMBL" id="HBNR01083540">
    <property type="protein sequence ID" value="CAE4661004.1"/>
    <property type="molecule type" value="Transcribed_RNA"/>
</dbReference>
<organism evidence="3">
    <name type="scientific">Alexandrium monilatum</name>
    <dbReference type="NCBI Taxonomy" id="311494"/>
    <lineage>
        <taxon>Eukaryota</taxon>
        <taxon>Sar</taxon>
        <taxon>Alveolata</taxon>
        <taxon>Dinophyceae</taxon>
        <taxon>Gonyaulacales</taxon>
        <taxon>Pyrocystaceae</taxon>
        <taxon>Alexandrium</taxon>
    </lineage>
</organism>
<dbReference type="Pfam" id="PF22675">
    <property type="entry name" value="KH-I_KHDC4-BBP"/>
    <property type="match status" value="1"/>
</dbReference>
<feature type="region of interest" description="Disordered" evidence="1">
    <location>
        <begin position="177"/>
        <end position="228"/>
    </location>
</feature>
<reference evidence="3" key="1">
    <citation type="submission" date="2021-01" db="EMBL/GenBank/DDBJ databases">
        <authorList>
            <person name="Corre E."/>
            <person name="Pelletier E."/>
            <person name="Niang G."/>
            <person name="Scheremetjew M."/>
            <person name="Finn R."/>
            <person name="Kale V."/>
            <person name="Holt S."/>
            <person name="Cochrane G."/>
            <person name="Meng A."/>
            <person name="Brown T."/>
            <person name="Cohen L."/>
        </authorList>
    </citation>
    <scope>NUCLEOTIDE SEQUENCE</scope>
    <source>
        <strain evidence="3">CCMP3105</strain>
    </source>
</reference>
<dbReference type="GO" id="GO:0003723">
    <property type="term" value="F:RNA binding"/>
    <property type="evidence" value="ECO:0007669"/>
    <property type="project" value="InterPro"/>
</dbReference>
<feature type="compositionally biased region" description="Basic residues" evidence="1">
    <location>
        <begin position="201"/>
        <end position="213"/>
    </location>
</feature>
<feature type="region of interest" description="Disordered" evidence="1">
    <location>
        <begin position="1"/>
        <end position="27"/>
    </location>
</feature>
<name>A0A7S4SZI4_9DINO</name>
<sequence>MPKGERWRSRSRSRQNGGHRSLEQQLSTFRRRYPTDARAFEFLEQSHPRVVEKVLADWRPPRENQDDYSALLTNFVRQVRSRLGFHNRRPQAGGQELRGNAAGRGSRGINLRELLAEVAMALGRGQEDVESFAALLEGNWFDTVESLEEVTAQDLAAVGLPLRFAKELLMAASRKAQEPEQALAHHTGYGGKGGRFDGGKGKSKSKGKGKGGSKGKDRERDDRTEDEEVRTIPVQLHGIRPGEQRSIAGRIVGSSGEHLKYIRTRTRADVWLEGAGSSRGDQREPLCVRVRADSHSKMDHAVELVEDLLKMVLKESRRHGR</sequence>
<dbReference type="AlphaFoldDB" id="A0A7S4SZI4"/>
<dbReference type="SUPFAM" id="SSF54791">
    <property type="entry name" value="Eukaryotic type KH-domain (KH-domain type I)"/>
    <property type="match status" value="1"/>
</dbReference>
<dbReference type="InterPro" id="IPR055256">
    <property type="entry name" value="KH_1_KHDC4/BBP-like"/>
</dbReference>
<accession>A0A7S4SZI4</accession>
<feature type="domain" description="KHDC4/BBP-like KH-domain type I" evidence="2">
    <location>
        <begin position="247"/>
        <end position="310"/>
    </location>
</feature>
<evidence type="ECO:0000313" key="3">
    <source>
        <dbReference type="EMBL" id="CAE4661004.1"/>
    </source>
</evidence>